<keyword evidence="2" id="KW-1185">Reference proteome</keyword>
<comment type="caution">
    <text evidence="1">The sequence shown here is derived from an EMBL/GenBank/DDBJ whole genome shotgun (WGS) entry which is preliminary data.</text>
</comment>
<evidence type="ECO:0000313" key="2">
    <source>
        <dbReference type="Proteomes" id="UP000247702"/>
    </source>
</evidence>
<evidence type="ECO:0000313" key="1">
    <source>
        <dbReference type="EMBL" id="GBC08748.1"/>
    </source>
</evidence>
<proteinExistence type="predicted"/>
<name>A0A2Z6S057_9GLOM</name>
<dbReference type="EMBL" id="BEXD01004243">
    <property type="protein sequence ID" value="GBC08748.1"/>
    <property type="molecule type" value="Genomic_DNA"/>
</dbReference>
<dbReference type="AlphaFoldDB" id="A0A2Z6S057"/>
<organism evidence="1 2">
    <name type="scientific">Rhizophagus clarus</name>
    <dbReference type="NCBI Taxonomy" id="94130"/>
    <lineage>
        <taxon>Eukaryota</taxon>
        <taxon>Fungi</taxon>
        <taxon>Fungi incertae sedis</taxon>
        <taxon>Mucoromycota</taxon>
        <taxon>Glomeromycotina</taxon>
        <taxon>Glomeromycetes</taxon>
        <taxon>Glomerales</taxon>
        <taxon>Glomeraceae</taxon>
        <taxon>Rhizophagus</taxon>
    </lineage>
</organism>
<gene>
    <name evidence="1" type="ORF">RclHR1_08350018</name>
</gene>
<reference evidence="1 2" key="1">
    <citation type="submission" date="2017-11" db="EMBL/GenBank/DDBJ databases">
        <title>The genome of Rhizophagus clarus HR1 reveals common genetic basis of auxotrophy among arbuscular mycorrhizal fungi.</title>
        <authorList>
            <person name="Kobayashi Y."/>
        </authorList>
    </citation>
    <scope>NUCLEOTIDE SEQUENCE [LARGE SCALE GENOMIC DNA]</scope>
    <source>
        <strain evidence="1 2">HR1</strain>
    </source>
</reference>
<accession>A0A2Z6S057</accession>
<sequence length="301" mass="34482">MPTDLYTKIYNFLLNAEEEDITAGSVIYQGIEDNPWISQNKLKSIIERAVAFVKNQYEQGSSRHTTLLEVLSEKPVEDMVPSSLSRIIWEKCDEFIINFAESNISVLSQKLLHNGKWKESDEELADVTSRILGSLNNSWNNPAFSSEFAKSQNEGTYVTNVIVPAIRATLKGLPLGRSSYVSSAERQSSASADRKDEGRTGRWPDIMFVMKHDGKKYELIYVESSCLSCTSQKEKDDEIKLWRETNNGMYWVHKSSGPDKGEFGIIRIQVARRIMRLNVLIRDVENVHRYYYLYEAEISVQ</sequence>
<protein>
    <submittedName>
        <fullName evidence="1">Uncharacterized protein</fullName>
    </submittedName>
</protein>
<dbReference type="Proteomes" id="UP000247702">
    <property type="component" value="Unassembled WGS sequence"/>
</dbReference>